<name>A0A4R7ZKI5_9ACTN</name>
<reference evidence="3 4" key="1">
    <citation type="submission" date="2019-03" db="EMBL/GenBank/DDBJ databases">
        <title>Genomic Encyclopedia of Type Strains, Phase III (KMG-III): the genomes of soil and plant-associated and newly described type strains.</title>
        <authorList>
            <person name="Whitman W."/>
        </authorList>
    </citation>
    <scope>NUCLEOTIDE SEQUENCE [LARGE SCALE GENOMIC DNA]</scope>
    <source>
        <strain evidence="3 4">VKM Ac-2570</strain>
    </source>
</reference>
<dbReference type="Proteomes" id="UP000295447">
    <property type="component" value="Unassembled WGS sequence"/>
</dbReference>
<keyword evidence="2" id="KW-0812">Transmembrane</keyword>
<accession>A0A4R7ZKI5</accession>
<protein>
    <submittedName>
        <fullName evidence="3">Uncharacterized protein</fullName>
    </submittedName>
</protein>
<keyword evidence="2" id="KW-0472">Membrane</keyword>
<sequence length="210" mass="22905">MIGGFVVSGALIGAAGCAVWEVAVLARRWVRDNRRLRKLAKYLGETRRTLRDVALRVWTGDDPSLRSLANTMLDVAAELETAVDRCQVRRWRPRREHTQQLSNLLAASQVLRRTAHHPRLAGTADAASLNVIADSFRRTVALGKVVEPRFTAPIVPPPSLPRAVAPDPAVIARAITAGLAAPYKSAGRDTARPAARGYVGKHRENNTKSL</sequence>
<keyword evidence="4" id="KW-1185">Reference proteome</keyword>
<evidence type="ECO:0000313" key="3">
    <source>
        <dbReference type="EMBL" id="TDW15630.1"/>
    </source>
</evidence>
<comment type="caution">
    <text evidence="3">The sequence shown here is derived from an EMBL/GenBank/DDBJ whole genome shotgun (WGS) entry which is preliminary data.</text>
</comment>
<dbReference type="EMBL" id="SODF01000003">
    <property type="protein sequence ID" value="TDW15630.1"/>
    <property type="molecule type" value="Genomic_DNA"/>
</dbReference>
<evidence type="ECO:0000256" key="1">
    <source>
        <dbReference type="SAM" id="MobiDB-lite"/>
    </source>
</evidence>
<organism evidence="3 4">
    <name type="scientific">Kribbella kalugense</name>
    <dbReference type="NCBI Taxonomy" id="2512221"/>
    <lineage>
        <taxon>Bacteria</taxon>
        <taxon>Bacillati</taxon>
        <taxon>Actinomycetota</taxon>
        <taxon>Actinomycetes</taxon>
        <taxon>Propionibacteriales</taxon>
        <taxon>Kribbellaceae</taxon>
        <taxon>Kribbella</taxon>
    </lineage>
</organism>
<keyword evidence="2" id="KW-1133">Transmembrane helix</keyword>
<feature type="region of interest" description="Disordered" evidence="1">
    <location>
        <begin position="184"/>
        <end position="210"/>
    </location>
</feature>
<feature type="compositionally biased region" description="Basic and acidic residues" evidence="1">
    <location>
        <begin position="201"/>
        <end position="210"/>
    </location>
</feature>
<feature type="transmembrane region" description="Helical" evidence="2">
    <location>
        <begin position="6"/>
        <end position="26"/>
    </location>
</feature>
<gene>
    <name evidence="3" type="ORF">EV650_7118</name>
</gene>
<evidence type="ECO:0000256" key="2">
    <source>
        <dbReference type="SAM" id="Phobius"/>
    </source>
</evidence>
<dbReference type="AlphaFoldDB" id="A0A4R7ZKI5"/>
<proteinExistence type="predicted"/>
<evidence type="ECO:0000313" key="4">
    <source>
        <dbReference type="Proteomes" id="UP000295447"/>
    </source>
</evidence>